<comment type="subcellular location">
    <subcellularLocation>
        <location evidence="1 11">Cytoplasm</location>
    </subcellularLocation>
</comment>
<feature type="domain" description="Tyr recombinase" evidence="12">
    <location>
        <begin position="120"/>
        <end position="305"/>
    </location>
</feature>
<dbReference type="InterPro" id="IPR044068">
    <property type="entry name" value="CB"/>
</dbReference>
<evidence type="ECO:0000256" key="7">
    <source>
        <dbReference type="ARBA" id="ARBA00022908"/>
    </source>
</evidence>
<keyword evidence="7 11" id="KW-0229">DNA integration</keyword>
<evidence type="ECO:0000313" key="15">
    <source>
        <dbReference type="Proteomes" id="UP000199065"/>
    </source>
</evidence>
<dbReference type="Proteomes" id="UP000199065">
    <property type="component" value="Unassembled WGS sequence"/>
</dbReference>
<dbReference type="AlphaFoldDB" id="A0A1I2SXI7"/>
<dbReference type="NCBIfam" id="TIGR02225">
    <property type="entry name" value="recomb_XerD"/>
    <property type="match status" value="1"/>
</dbReference>
<keyword evidence="4 11" id="KW-0963">Cytoplasm</keyword>
<evidence type="ECO:0000256" key="10">
    <source>
        <dbReference type="ARBA" id="ARBA00023306"/>
    </source>
</evidence>
<dbReference type="STRING" id="185761.SAMN05660282_01190"/>
<accession>A0A1I2SXI7</accession>
<evidence type="ECO:0000259" key="12">
    <source>
        <dbReference type="PROSITE" id="PS51898"/>
    </source>
</evidence>
<keyword evidence="9 11" id="KW-0233">DNA recombination</keyword>
<dbReference type="GO" id="GO:0009037">
    <property type="term" value="F:tyrosine-based site-specific recombinase activity"/>
    <property type="evidence" value="ECO:0007669"/>
    <property type="project" value="UniProtKB-UniRule"/>
</dbReference>
<dbReference type="InterPro" id="IPR013762">
    <property type="entry name" value="Integrase-like_cat_sf"/>
</dbReference>
<dbReference type="OrthoDB" id="9801717at2"/>
<dbReference type="InterPro" id="IPR010998">
    <property type="entry name" value="Integrase_recombinase_N"/>
</dbReference>
<evidence type="ECO:0000256" key="8">
    <source>
        <dbReference type="ARBA" id="ARBA00023125"/>
    </source>
</evidence>
<sequence>MAATAQSTRGLAKRWLAHLQVERGVSPHTLSNYRRDLERYLQWLEHRGITDLGTVSAEDLEAYLADLRRGLKELQWRPLAPSSAGRALVVARGLHRFALAEGDVDQDVSKEVAPPQPARYLPDTLSIDEVTQLLEAIPDGEAATPLDLRDKALLELLYGTGARISEITALSVDDLVGCDGIVMITGKGSKQRLVPVGSHALVAVEAYLVRARPALSRGKSHALLLNQRGGALSRQSAWAIIRKAGERAGLTKEISPHTLRHSYATHLLEGGADVRVVQELLGHSSVTTTQIYTHITAENLRQVWREAHPRA</sequence>
<comment type="similarity">
    <text evidence="2 11">Belongs to the 'phage' integrase family. XerD subfamily.</text>
</comment>
<feature type="domain" description="Core-binding (CB)" evidence="13">
    <location>
        <begin position="6"/>
        <end position="99"/>
    </location>
</feature>
<dbReference type="GO" id="GO:0007059">
    <property type="term" value="P:chromosome segregation"/>
    <property type="evidence" value="ECO:0007669"/>
    <property type="project" value="UniProtKB-UniRule"/>
</dbReference>
<keyword evidence="10 11" id="KW-0131">Cell cycle</keyword>
<comment type="subunit">
    <text evidence="11">Forms a cyclic heterotetrameric complex composed of two molecules of XerC and two molecules of XerD.</text>
</comment>
<dbReference type="GO" id="GO:0003677">
    <property type="term" value="F:DNA binding"/>
    <property type="evidence" value="ECO:0007669"/>
    <property type="project" value="UniProtKB-UniRule"/>
</dbReference>
<evidence type="ECO:0000256" key="2">
    <source>
        <dbReference type="ARBA" id="ARBA00010450"/>
    </source>
</evidence>
<organism evidence="14 15">
    <name type="scientific">Corynebacterium spheniscorum</name>
    <dbReference type="NCBI Taxonomy" id="185761"/>
    <lineage>
        <taxon>Bacteria</taxon>
        <taxon>Bacillati</taxon>
        <taxon>Actinomycetota</taxon>
        <taxon>Actinomycetes</taxon>
        <taxon>Mycobacteriales</taxon>
        <taxon>Corynebacteriaceae</taxon>
        <taxon>Corynebacterium</taxon>
    </lineage>
</organism>
<evidence type="ECO:0000256" key="3">
    <source>
        <dbReference type="ARBA" id="ARBA00015810"/>
    </source>
</evidence>
<dbReference type="PANTHER" id="PTHR30349:SF81">
    <property type="entry name" value="TYROSINE RECOMBINASE XERC"/>
    <property type="match status" value="1"/>
</dbReference>
<dbReference type="InterPro" id="IPR023009">
    <property type="entry name" value="Tyrosine_recombinase_XerC/XerD"/>
</dbReference>
<dbReference type="InterPro" id="IPR050090">
    <property type="entry name" value="Tyrosine_recombinase_XerCD"/>
</dbReference>
<keyword evidence="6 11" id="KW-0159">Chromosome partition</keyword>
<feature type="active site" evidence="11">
    <location>
        <position position="187"/>
    </location>
</feature>
<evidence type="ECO:0000256" key="11">
    <source>
        <dbReference type="HAMAP-Rule" id="MF_01807"/>
    </source>
</evidence>
<dbReference type="GO" id="GO:0005737">
    <property type="term" value="C:cytoplasm"/>
    <property type="evidence" value="ECO:0007669"/>
    <property type="project" value="UniProtKB-SubCell"/>
</dbReference>
<dbReference type="Pfam" id="PF00589">
    <property type="entry name" value="Phage_integrase"/>
    <property type="match status" value="1"/>
</dbReference>
<gene>
    <name evidence="11" type="primary">xerD</name>
    <name evidence="14" type="ORF">SAMN05660282_01190</name>
</gene>
<feature type="active site" evidence="11">
    <location>
        <position position="163"/>
    </location>
</feature>
<dbReference type="Gene3D" id="1.10.443.10">
    <property type="entry name" value="Intergrase catalytic core"/>
    <property type="match status" value="1"/>
</dbReference>
<evidence type="ECO:0000256" key="4">
    <source>
        <dbReference type="ARBA" id="ARBA00022490"/>
    </source>
</evidence>
<dbReference type="GO" id="GO:0051301">
    <property type="term" value="P:cell division"/>
    <property type="evidence" value="ECO:0007669"/>
    <property type="project" value="UniProtKB-KW"/>
</dbReference>
<dbReference type="PROSITE" id="PS51898">
    <property type="entry name" value="TYR_RECOMBINASE"/>
    <property type="match status" value="1"/>
</dbReference>
<feature type="active site" evidence="11">
    <location>
        <position position="260"/>
    </location>
</feature>
<protein>
    <recommendedName>
        <fullName evidence="3 11">Tyrosine recombinase XerD</fullName>
    </recommendedName>
</protein>
<keyword evidence="5 11" id="KW-0132">Cell division</keyword>
<dbReference type="EMBL" id="FOPJ01000006">
    <property type="protein sequence ID" value="SFG54886.1"/>
    <property type="molecule type" value="Genomic_DNA"/>
</dbReference>
<evidence type="ECO:0000256" key="6">
    <source>
        <dbReference type="ARBA" id="ARBA00022829"/>
    </source>
</evidence>
<feature type="active site" description="O-(3'-phospho-DNA)-tyrosine intermediate" evidence="11">
    <location>
        <position position="292"/>
    </location>
</feature>
<dbReference type="InterPro" id="IPR004107">
    <property type="entry name" value="Integrase_SAM-like_N"/>
</dbReference>
<dbReference type="Pfam" id="PF02899">
    <property type="entry name" value="Phage_int_SAM_1"/>
    <property type="match status" value="1"/>
</dbReference>
<evidence type="ECO:0000313" key="14">
    <source>
        <dbReference type="EMBL" id="SFG54886.1"/>
    </source>
</evidence>
<dbReference type="Gene3D" id="1.10.150.130">
    <property type="match status" value="1"/>
</dbReference>
<dbReference type="NCBIfam" id="NF001399">
    <property type="entry name" value="PRK00283.1"/>
    <property type="match status" value="1"/>
</dbReference>
<dbReference type="GO" id="GO:0006313">
    <property type="term" value="P:DNA transposition"/>
    <property type="evidence" value="ECO:0007669"/>
    <property type="project" value="UniProtKB-UniRule"/>
</dbReference>
<dbReference type="HAMAP" id="MF_01807">
    <property type="entry name" value="Recomb_XerD"/>
    <property type="match status" value="1"/>
</dbReference>
<evidence type="ECO:0000256" key="1">
    <source>
        <dbReference type="ARBA" id="ARBA00004496"/>
    </source>
</evidence>
<dbReference type="InterPro" id="IPR011932">
    <property type="entry name" value="Recomb_XerD"/>
</dbReference>
<feature type="active site" evidence="11">
    <location>
        <position position="257"/>
    </location>
</feature>
<dbReference type="RefSeq" id="WP_092285436.1">
    <property type="nucleotide sequence ID" value="NZ_FOPJ01000006.1"/>
</dbReference>
<evidence type="ECO:0000256" key="5">
    <source>
        <dbReference type="ARBA" id="ARBA00022618"/>
    </source>
</evidence>
<keyword evidence="8 11" id="KW-0238">DNA-binding</keyword>
<dbReference type="PROSITE" id="PS51900">
    <property type="entry name" value="CB"/>
    <property type="match status" value="1"/>
</dbReference>
<dbReference type="SUPFAM" id="SSF56349">
    <property type="entry name" value="DNA breaking-rejoining enzymes"/>
    <property type="match status" value="1"/>
</dbReference>
<evidence type="ECO:0000259" key="13">
    <source>
        <dbReference type="PROSITE" id="PS51900"/>
    </source>
</evidence>
<dbReference type="InterPro" id="IPR002104">
    <property type="entry name" value="Integrase_catalytic"/>
</dbReference>
<comment type="function">
    <text evidence="11">Site-specific tyrosine recombinase, which acts by catalyzing the cutting and rejoining of the recombining DNA molecules. The XerC-XerD complex is essential to convert dimers of the bacterial chromosome into monomers to permit their segregation at cell division. It also contributes to the segregational stability of plasmids.</text>
</comment>
<dbReference type="CDD" id="cd00798">
    <property type="entry name" value="INT_XerDC_C"/>
    <property type="match status" value="1"/>
</dbReference>
<dbReference type="InterPro" id="IPR011010">
    <property type="entry name" value="DNA_brk_join_enz"/>
</dbReference>
<name>A0A1I2SXI7_9CORY</name>
<proteinExistence type="inferred from homology"/>
<feature type="active site" evidence="11">
    <location>
        <position position="283"/>
    </location>
</feature>
<dbReference type="HAMAP" id="MF_01808">
    <property type="entry name" value="Recomb_XerC_XerD"/>
    <property type="match status" value="1"/>
</dbReference>
<dbReference type="PANTHER" id="PTHR30349">
    <property type="entry name" value="PHAGE INTEGRASE-RELATED"/>
    <property type="match status" value="1"/>
</dbReference>
<reference evidence="14 15" key="1">
    <citation type="submission" date="2016-10" db="EMBL/GenBank/DDBJ databases">
        <authorList>
            <person name="de Groot N.N."/>
        </authorList>
    </citation>
    <scope>NUCLEOTIDE SEQUENCE [LARGE SCALE GENOMIC DNA]</scope>
    <source>
        <strain>J11</strain>
        <strain evidence="15">PG 39</strain>
    </source>
</reference>
<keyword evidence="15" id="KW-1185">Reference proteome</keyword>
<evidence type="ECO:0000256" key="9">
    <source>
        <dbReference type="ARBA" id="ARBA00023172"/>
    </source>
</evidence>